<proteinExistence type="predicted"/>
<dbReference type="AlphaFoldDB" id="A0A750BLI4"/>
<comment type="caution">
    <text evidence="1">The sequence shown here is derived from an EMBL/GenBank/DDBJ whole genome shotgun (WGS) entry which is preliminary data.</text>
</comment>
<dbReference type="EMBL" id="DAAVQR010000001">
    <property type="protein sequence ID" value="HAF6139106.1"/>
    <property type="molecule type" value="Genomic_DNA"/>
</dbReference>
<reference evidence="1" key="2">
    <citation type="submission" date="2020-02" db="EMBL/GenBank/DDBJ databases">
        <authorList>
            <consortium name="NCBI Pathogen Detection Project"/>
        </authorList>
    </citation>
    <scope>NUCLEOTIDE SEQUENCE</scope>
    <source>
        <strain evidence="1">MA.CK_99/00005427</strain>
    </source>
</reference>
<protein>
    <submittedName>
        <fullName evidence="1">Tail fiber assembly protein</fullName>
    </submittedName>
</protein>
<sequence>MELKNVSRYCPENPEYGAGVQYFRSEDGLDFYDSVNKFSKKYKLCVEPTTGVICSVSEDVSRLYPAGFSVVETDALPDGCDISGNWRFVDGAVSSVPVDYPKKAESQRQRLLDDAADITEDWRTDLQLEIISDEDKASLVKWMTYIKKLKALDLSGVKDETDYNAIKWPAKPE</sequence>
<dbReference type="InterPro" id="IPR003458">
    <property type="entry name" value="Phage_T4_Gp38_tail_assem"/>
</dbReference>
<evidence type="ECO:0000313" key="1">
    <source>
        <dbReference type="EMBL" id="HAF6139106.1"/>
    </source>
</evidence>
<reference evidence="1" key="1">
    <citation type="journal article" date="2018" name="Genome Biol.">
        <title>SKESA: strategic k-mer extension for scrupulous assemblies.</title>
        <authorList>
            <person name="Souvorov A."/>
            <person name="Agarwala R."/>
            <person name="Lipman D.J."/>
        </authorList>
    </citation>
    <scope>NUCLEOTIDE SEQUENCE</scope>
    <source>
        <strain evidence="1">MA.CK_99/00005427</strain>
    </source>
</reference>
<dbReference type="Pfam" id="PF02413">
    <property type="entry name" value="Caudo_TAP"/>
    <property type="match status" value="1"/>
</dbReference>
<organism evidence="1">
    <name type="scientific">Salmonella enterica</name>
    <name type="common">Salmonella choleraesuis</name>
    <dbReference type="NCBI Taxonomy" id="28901"/>
    <lineage>
        <taxon>Bacteria</taxon>
        <taxon>Pseudomonadati</taxon>
        <taxon>Pseudomonadota</taxon>
        <taxon>Gammaproteobacteria</taxon>
        <taxon>Enterobacterales</taxon>
        <taxon>Enterobacteriaceae</taxon>
        <taxon>Salmonella</taxon>
    </lineage>
</organism>
<accession>A0A750BLI4</accession>
<name>A0A750BLI4_SALER</name>
<gene>
    <name evidence="1" type="ORF">G9B32_000265</name>
</gene>